<dbReference type="FunFam" id="3.40.50.300:FF:000659">
    <property type="entry name" value="Deoxyguanosine kinase"/>
    <property type="match status" value="1"/>
</dbReference>
<evidence type="ECO:0000259" key="9">
    <source>
        <dbReference type="Pfam" id="PF01712"/>
    </source>
</evidence>
<dbReference type="PANTHER" id="PTHR10513">
    <property type="entry name" value="DEOXYNUCLEOSIDE KINASE"/>
    <property type="match status" value="1"/>
</dbReference>
<dbReference type="GO" id="GO:0005524">
    <property type="term" value="F:ATP binding"/>
    <property type="evidence" value="ECO:0007669"/>
    <property type="project" value="UniProtKB-KW"/>
</dbReference>
<name>A0A0M8K9J4_9CHLR</name>
<evidence type="ECO:0000256" key="3">
    <source>
        <dbReference type="ARBA" id="ARBA00022741"/>
    </source>
</evidence>
<organism evidence="10 12">
    <name type="scientific">Ardenticatena maritima</name>
    <dbReference type="NCBI Taxonomy" id="872965"/>
    <lineage>
        <taxon>Bacteria</taxon>
        <taxon>Bacillati</taxon>
        <taxon>Chloroflexota</taxon>
        <taxon>Ardenticatenia</taxon>
        <taxon>Ardenticatenales</taxon>
        <taxon>Ardenticatenaceae</taxon>
        <taxon>Ardenticatena</taxon>
    </lineage>
</organism>
<feature type="domain" description="Deoxynucleoside kinase" evidence="9">
    <location>
        <begin position="13"/>
        <end position="208"/>
    </location>
</feature>
<proteinExistence type="inferred from homology"/>
<dbReference type="EMBL" id="BBZA01000127">
    <property type="protein sequence ID" value="GAP63239.1"/>
    <property type="molecule type" value="Genomic_DNA"/>
</dbReference>
<dbReference type="GO" id="GO:0019136">
    <property type="term" value="F:deoxynucleoside kinase activity"/>
    <property type="evidence" value="ECO:0007669"/>
    <property type="project" value="InterPro"/>
</dbReference>
<feature type="binding site" evidence="7">
    <location>
        <position position="155"/>
    </location>
    <ligand>
        <name>substrate</name>
    </ligand>
</feature>
<evidence type="ECO:0000256" key="2">
    <source>
        <dbReference type="ARBA" id="ARBA00022679"/>
    </source>
</evidence>
<dbReference type="OrthoDB" id="9776634at2"/>
<comment type="caution">
    <text evidence="10">The sequence shown here is derived from an EMBL/GenBank/DDBJ whole genome shotgun (WGS) entry which is preliminary data.</text>
</comment>
<dbReference type="PANTHER" id="PTHR10513:SF35">
    <property type="entry name" value="DEOXYADENOSINE KINASE"/>
    <property type="match status" value="1"/>
</dbReference>
<dbReference type="InterPro" id="IPR002624">
    <property type="entry name" value="DCK/DGK"/>
</dbReference>
<dbReference type="RefSeq" id="WP_054493105.1">
    <property type="nucleotide sequence ID" value="NZ_BBZA01000127.1"/>
</dbReference>
<feature type="binding site" evidence="7">
    <location>
        <position position="53"/>
    </location>
    <ligand>
        <name>substrate</name>
    </ligand>
</feature>
<feature type="binding site" evidence="7">
    <location>
        <position position="89"/>
    </location>
    <ligand>
        <name>substrate</name>
    </ligand>
</feature>
<feature type="active site" description="Proton acceptor" evidence="6">
    <location>
        <position position="88"/>
    </location>
</feature>
<reference evidence="11 13" key="2">
    <citation type="submission" date="2015-07" db="EMBL/GenBank/DDBJ databases">
        <title>Whole genome sequence of Ardenticatena maritima DSM 23922.</title>
        <authorList>
            <person name="Hemp J."/>
            <person name="Ward L.M."/>
            <person name="Pace L.A."/>
            <person name="Fischer W.W."/>
        </authorList>
    </citation>
    <scope>NUCLEOTIDE SEQUENCE [LARGE SCALE GENOMIC DNA]</scope>
    <source>
        <strain evidence="11 13">110S</strain>
    </source>
</reference>
<dbReference type="AlphaFoldDB" id="A0A0M8K9J4"/>
<dbReference type="CDD" id="cd01673">
    <property type="entry name" value="dNK"/>
    <property type="match status" value="1"/>
</dbReference>
<dbReference type="Pfam" id="PF01712">
    <property type="entry name" value="dNK"/>
    <property type="match status" value="1"/>
</dbReference>
<reference evidence="12" key="3">
    <citation type="submission" date="2015-08" db="EMBL/GenBank/DDBJ databases">
        <title>Draft Genome Sequence of a Heterotrophic Facultative Anaerobic Bacterium Ardenticatena maritima Strain 110S.</title>
        <authorList>
            <person name="Kawaichi S."/>
            <person name="Yoshida T."/>
            <person name="Sako Y."/>
            <person name="Nakamura R."/>
        </authorList>
    </citation>
    <scope>NUCLEOTIDE SEQUENCE [LARGE SCALE GENOMIC DNA]</scope>
    <source>
        <strain evidence="12">110S</strain>
    </source>
</reference>
<dbReference type="Proteomes" id="UP000050502">
    <property type="component" value="Unassembled WGS sequence"/>
</dbReference>
<dbReference type="PIRSF" id="PIRSF000705">
    <property type="entry name" value="DNK"/>
    <property type="match status" value="1"/>
</dbReference>
<evidence type="ECO:0000313" key="11">
    <source>
        <dbReference type="EMBL" id="KPL86508.1"/>
    </source>
</evidence>
<evidence type="ECO:0000313" key="12">
    <source>
        <dbReference type="Proteomes" id="UP000037784"/>
    </source>
</evidence>
<keyword evidence="12" id="KW-1185">Reference proteome</keyword>
<feature type="binding site" evidence="8">
    <location>
        <begin position="146"/>
        <end position="150"/>
    </location>
    <ligand>
        <name>ATP</name>
        <dbReference type="ChEBI" id="CHEBI:30616"/>
    </ligand>
</feature>
<keyword evidence="2" id="KW-0808">Transferase</keyword>
<evidence type="ECO:0000313" key="13">
    <source>
        <dbReference type="Proteomes" id="UP000050502"/>
    </source>
</evidence>
<dbReference type="SUPFAM" id="SSF52540">
    <property type="entry name" value="P-loop containing nucleoside triphosphate hydrolases"/>
    <property type="match status" value="1"/>
</dbReference>
<keyword evidence="3 8" id="KW-0547">Nucleotide-binding</keyword>
<dbReference type="Proteomes" id="UP000037784">
    <property type="component" value="Unassembled WGS sequence"/>
</dbReference>
<dbReference type="GO" id="GO:0005737">
    <property type="term" value="C:cytoplasm"/>
    <property type="evidence" value="ECO:0007669"/>
    <property type="project" value="TreeGrafter"/>
</dbReference>
<reference evidence="10 12" key="1">
    <citation type="journal article" date="2015" name="Genome Announc.">
        <title>Draft Genome Sequence of a Heterotrophic Facultative Anaerobic Thermophilic Bacterium, Ardenticatena maritima Strain 110ST.</title>
        <authorList>
            <person name="Kawaichi S."/>
            <person name="Yoshida T."/>
            <person name="Sako Y."/>
            <person name="Nakamura R."/>
        </authorList>
    </citation>
    <scope>NUCLEOTIDE SEQUENCE [LARGE SCALE GENOMIC DNA]</scope>
    <source>
        <strain evidence="10 12">110S</strain>
    </source>
</reference>
<feature type="binding site" evidence="7">
    <location>
        <position position="94"/>
    </location>
    <ligand>
        <name>substrate</name>
    </ligand>
</feature>
<dbReference type="InParanoid" id="A0A0M8K9J4"/>
<evidence type="ECO:0000256" key="5">
    <source>
        <dbReference type="ARBA" id="ARBA00022840"/>
    </source>
</evidence>
<evidence type="ECO:0000256" key="7">
    <source>
        <dbReference type="PIRSR" id="PIRSR000705-2"/>
    </source>
</evidence>
<feature type="binding site" evidence="7">
    <location>
        <position position="64"/>
    </location>
    <ligand>
        <name>substrate</name>
    </ligand>
</feature>
<dbReference type="FunCoup" id="A0A0M8K9J4">
    <property type="interactions" value="221"/>
</dbReference>
<dbReference type="Gene3D" id="3.40.50.300">
    <property type="entry name" value="P-loop containing nucleotide triphosphate hydrolases"/>
    <property type="match status" value="1"/>
</dbReference>
<feature type="binding site" evidence="7">
    <location>
        <position position="41"/>
    </location>
    <ligand>
        <name>substrate</name>
    </ligand>
</feature>
<accession>A0A0M8K9J4</accession>
<evidence type="ECO:0000313" key="10">
    <source>
        <dbReference type="EMBL" id="GAP63239.1"/>
    </source>
</evidence>
<evidence type="ECO:0000256" key="1">
    <source>
        <dbReference type="ARBA" id="ARBA00007420"/>
    </source>
</evidence>
<evidence type="ECO:0000256" key="4">
    <source>
        <dbReference type="ARBA" id="ARBA00022777"/>
    </source>
</evidence>
<sequence length="218" mass="25165">MQPTNAPTRKYFLAVAGNIGVGKSTLTARLAERLHMEPFFEAVADNPYLADFYADMPRWAFHSQIFFLSRRLQHHRQILDHPTSAIQDRCVYEDAEIFARNLYEQGAMSARDYQAYHELYQAVVAFMPPPTLIVYLRASVDTLLERIKRRGREFERAISRDYLERLNLLYEEWIATFTHCPVLTIDADAIDFVAEPKHIETIATAIEEALGVKTPNQV</sequence>
<keyword evidence="4" id="KW-0418">Kinase</keyword>
<evidence type="ECO:0000256" key="6">
    <source>
        <dbReference type="PIRSR" id="PIRSR000705-1"/>
    </source>
</evidence>
<dbReference type="STRING" id="872965.SE16_14630"/>
<feature type="binding site" evidence="8">
    <location>
        <begin position="17"/>
        <end position="25"/>
    </location>
    <ligand>
        <name>ATP</name>
        <dbReference type="ChEBI" id="CHEBI:30616"/>
    </ligand>
</feature>
<dbReference type="InterPro" id="IPR027417">
    <property type="entry name" value="P-loop_NTPase"/>
</dbReference>
<dbReference type="InterPro" id="IPR031314">
    <property type="entry name" value="DNK_dom"/>
</dbReference>
<dbReference type="PATRIC" id="fig|872965.6.peg.2576"/>
<dbReference type="InterPro" id="IPR050566">
    <property type="entry name" value="Deoxyribonucleoside_kinase"/>
</dbReference>
<protein>
    <recommendedName>
        <fullName evidence="9">Deoxynucleoside kinase domain-containing protein</fullName>
    </recommendedName>
</protein>
<keyword evidence="5 8" id="KW-0067">ATP-binding</keyword>
<comment type="similarity">
    <text evidence="1">Belongs to the DCK/DGK family.</text>
</comment>
<gene>
    <name evidence="10" type="ORF">ARMA_1662</name>
    <name evidence="11" type="ORF">SE16_14630</name>
</gene>
<dbReference type="EMBL" id="LGKN01000009">
    <property type="protein sequence ID" value="KPL86508.1"/>
    <property type="molecule type" value="Genomic_DNA"/>
</dbReference>
<evidence type="ECO:0000256" key="8">
    <source>
        <dbReference type="PIRSR" id="PIRSR000705-3"/>
    </source>
</evidence>